<sequence length="145" mass="15602">MTSTGDIPEPHDEAEDGGWTDEQAEAVRQGIVELCVRQPEFLGTLLREAGVDIGDTANVRVEVVRIEAPAGVPELAAPGVEELFIDGAVYGMRDALLTMMTVRELSLSPAQYAHVHGSRDRRELQNWIIRAAAAEPGDDVIGPAS</sequence>
<dbReference type="Proteomes" id="UP001165378">
    <property type="component" value="Unassembled WGS sequence"/>
</dbReference>
<name>A0AA41U6Q7_9ACTN</name>
<gene>
    <name evidence="1" type="ORF">LZ495_28875</name>
</gene>
<comment type="caution">
    <text evidence="1">The sequence shown here is derived from an EMBL/GenBank/DDBJ whole genome shotgun (WGS) entry which is preliminary data.</text>
</comment>
<reference evidence="1" key="1">
    <citation type="submission" date="2022-01" db="EMBL/GenBank/DDBJ databases">
        <title>Genome-Based Taxonomic Classification of the Phylum Actinobacteria.</title>
        <authorList>
            <person name="Gao Y."/>
        </authorList>
    </citation>
    <scope>NUCLEOTIDE SEQUENCE</scope>
    <source>
        <strain evidence="1">KLBMP 8922</strain>
    </source>
</reference>
<protein>
    <submittedName>
        <fullName evidence="1">Uncharacterized protein</fullName>
    </submittedName>
</protein>
<dbReference type="AlphaFoldDB" id="A0AA41U6Q7"/>
<organism evidence="1 2">
    <name type="scientific">Yinghuangia soli</name>
    <dbReference type="NCBI Taxonomy" id="2908204"/>
    <lineage>
        <taxon>Bacteria</taxon>
        <taxon>Bacillati</taxon>
        <taxon>Actinomycetota</taxon>
        <taxon>Actinomycetes</taxon>
        <taxon>Kitasatosporales</taxon>
        <taxon>Streptomycetaceae</taxon>
        <taxon>Yinghuangia</taxon>
    </lineage>
</organism>
<accession>A0AA41U6Q7</accession>
<keyword evidence="2" id="KW-1185">Reference proteome</keyword>
<evidence type="ECO:0000313" key="2">
    <source>
        <dbReference type="Proteomes" id="UP001165378"/>
    </source>
</evidence>
<proteinExistence type="predicted"/>
<evidence type="ECO:0000313" key="1">
    <source>
        <dbReference type="EMBL" id="MCF2531209.1"/>
    </source>
</evidence>
<dbReference type="RefSeq" id="WP_235055877.1">
    <property type="nucleotide sequence ID" value="NZ_JAKFHA010000022.1"/>
</dbReference>
<dbReference type="EMBL" id="JAKFHA010000022">
    <property type="protein sequence ID" value="MCF2531209.1"/>
    <property type="molecule type" value="Genomic_DNA"/>
</dbReference>